<evidence type="ECO:0000313" key="1">
    <source>
        <dbReference type="EMBL" id="HCT58411.1"/>
    </source>
</evidence>
<comment type="caution">
    <text evidence="1">The sequence shown here is derived from an EMBL/GenBank/DDBJ whole genome shotgun (WGS) entry which is preliminary data.</text>
</comment>
<proteinExistence type="predicted"/>
<name>A0A3D4VBB9_9BACT</name>
<gene>
    <name evidence="1" type="ORF">DGD08_14500</name>
</gene>
<dbReference type="Proteomes" id="UP000264071">
    <property type="component" value="Unassembled WGS sequence"/>
</dbReference>
<dbReference type="SUPFAM" id="SSF52172">
    <property type="entry name" value="CheY-like"/>
    <property type="match status" value="1"/>
</dbReference>
<dbReference type="EMBL" id="DPIY01000010">
    <property type="protein sequence ID" value="HCT58411.1"/>
    <property type="molecule type" value="Genomic_DNA"/>
</dbReference>
<sequence length="94" mass="10306">MSDPVLVVVYLDDRTQRLAYDRALRAAGYGVRLASRPAELAKALADGRAQLLVHDVRTPVDEITHSGIRALTVNEHTTPDTVLVQLRQVHSAPP</sequence>
<protein>
    <recommendedName>
        <fullName evidence="3">Response regulatory domain-containing protein</fullName>
    </recommendedName>
</protein>
<dbReference type="AlphaFoldDB" id="A0A3D4VBB9"/>
<dbReference type="InterPro" id="IPR011006">
    <property type="entry name" value="CheY-like_superfamily"/>
</dbReference>
<accession>A0A3D4VBB9</accession>
<evidence type="ECO:0000313" key="2">
    <source>
        <dbReference type="Proteomes" id="UP000264071"/>
    </source>
</evidence>
<evidence type="ECO:0008006" key="3">
    <source>
        <dbReference type="Google" id="ProtNLM"/>
    </source>
</evidence>
<reference evidence="1 2" key="1">
    <citation type="journal article" date="2018" name="Nat. Biotechnol.">
        <title>A standardized bacterial taxonomy based on genome phylogeny substantially revises the tree of life.</title>
        <authorList>
            <person name="Parks D.H."/>
            <person name="Chuvochina M."/>
            <person name="Waite D.W."/>
            <person name="Rinke C."/>
            <person name="Skarshewski A."/>
            <person name="Chaumeil P.A."/>
            <person name="Hugenholtz P."/>
        </authorList>
    </citation>
    <scope>NUCLEOTIDE SEQUENCE [LARGE SCALE GENOMIC DNA]</scope>
    <source>
        <strain evidence="1">UBA8844</strain>
    </source>
</reference>
<organism evidence="1 2">
    <name type="scientific">Gemmatimonas aurantiaca</name>
    <dbReference type="NCBI Taxonomy" id="173480"/>
    <lineage>
        <taxon>Bacteria</taxon>
        <taxon>Pseudomonadati</taxon>
        <taxon>Gemmatimonadota</taxon>
        <taxon>Gemmatimonadia</taxon>
        <taxon>Gemmatimonadales</taxon>
        <taxon>Gemmatimonadaceae</taxon>
        <taxon>Gemmatimonas</taxon>
    </lineage>
</organism>